<dbReference type="Pfam" id="PF01551">
    <property type="entry name" value="Peptidase_M23"/>
    <property type="match status" value="1"/>
</dbReference>
<dbReference type="InterPro" id="IPR003646">
    <property type="entry name" value="SH3-like_bac-type"/>
</dbReference>
<feature type="domain" description="M23ase beta-sheet core" evidence="1">
    <location>
        <begin position="195"/>
        <end position="292"/>
    </location>
</feature>
<comment type="caution">
    <text evidence="3">The sequence shown here is derived from an EMBL/GenBank/DDBJ whole genome shotgun (WGS) entry which is preliminary data.</text>
</comment>
<dbReference type="InterPro" id="IPR011055">
    <property type="entry name" value="Dup_hybrid_motif"/>
</dbReference>
<dbReference type="Gene3D" id="2.30.30.40">
    <property type="entry name" value="SH3 Domains"/>
    <property type="match status" value="1"/>
</dbReference>
<dbReference type="Pfam" id="PF08239">
    <property type="entry name" value="SH3_3"/>
    <property type="match status" value="1"/>
</dbReference>
<sequence length="371" mass="41275">MKNYFFLFTIGICLYGCSQVQRATDFITKPSARELYTRTLDTAGVSETLWNDAFQDAKANQLQVPIPFVIASQSFKDKAIALAYNITLEKGSIFKLIVEKNIDSGLVFIDFFELDTDSTLLKKPLVSNDWKTDSISYTVERSGAYKVVIQPELRDSLMFTAKMYTQPSFTFPVSGKGNAAIGSFWGMARDGGKRSHEGIDIFAKRGSPAIAATDGFISFTGNKGLGGKQVWLKNGLWGQSLYYAHLDSIIVSKGARVKKGDTLGLVGNTGNARTTRPHLHFGIYTRLGAINPLPFVEKQDVPVSKHKVSFDKALTKLKSNQLRTGPDIRYMELTNLPRHQEVAVLGKTHQWYHVRVADSLEGFINQSLLQK</sequence>
<name>A0A934KTX4_9FLAO</name>
<keyword evidence="4" id="KW-1185">Reference proteome</keyword>
<dbReference type="PANTHER" id="PTHR21666">
    <property type="entry name" value="PEPTIDASE-RELATED"/>
    <property type="match status" value="1"/>
</dbReference>
<dbReference type="AlphaFoldDB" id="A0A934KTX4"/>
<evidence type="ECO:0000313" key="4">
    <source>
        <dbReference type="Proteomes" id="UP000662373"/>
    </source>
</evidence>
<dbReference type="Gene3D" id="2.70.70.10">
    <property type="entry name" value="Glucose Permease (Domain IIA)"/>
    <property type="match status" value="1"/>
</dbReference>
<protein>
    <submittedName>
        <fullName evidence="3">M23 family metallopeptidase</fullName>
    </submittedName>
</protein>
<dbReference type="CDD" id="cd12797">
    <property type="entry name" value="M23_peptidase"/>
    <property type="match status" value="1"/>
</dbReference>
<evidence type="ECO:0000313" key="3">
    <source>
        <dbReference type="EMBL" id="MBJ7879370.1"/>
    </source>
</evidence>
<evidence type="ECO:0000259" key="2">
    <source>
        <dbReference type="Pfam" id="PF08239"/>
    </source>
</evidence>
<reference evidence="3 4" key="1">
    <citation type="submission" date="2020-09" db="EMBL/GenBank/DDBJ databases">
        <title>Draft genome of Gelidibacter salicanalis PAMC21136.</title>
        <authorList>
            <person name="Park H."/>
        </authorList>
    </citation>
    <scope>NUCLEOTIDE SEQUENCE [LARGE SCALE GENOMIC DNA]</scope>
    <source>
        <strain evidence="3 4">PAMC21136</strain>
    </source>
</reference>
<dbReference type="PANTHER" id="PTHR21666:SF268">
    <property type="entry name" value="PEPTIDASE M23 DOMAIN-CONTAINING PROTEIN"/>
    <property type="match status" value="1"/>
</dbReference>
<dbReference type="InterPro" id="IPR016047">
    <property type="entry name" value="M23ase_b-sheet_dom"/>
</dbReference>
<organism evidence="3 4">
    <name type="scientific">Gelidibacter salicanalis</name>
    <dbReference type="NCBI Taxonomy" id="291193"/>
    <lineage>
        <taxon>Bacteria</taxon>
        <taxon>Pseudomonadati</taxon>
        <taxon>Bacteroidota</taxon>
        <taxon>Flavobacteriia</taxon>
        <taxon>Flavobacteriales</taxon>
        <taxon>Flavobacteriaceae</taxon>
        <taxon>Gelidibacter</taxon>
    </lineage>
</organism>
<dbReference type="SUPFAM" id="SSF51261">
    <property type="entry name" value="Duplicated hybrid motif"/>
    <property type="match status" value="1"/>
</dbReference>
<dbReference type="InterPro" id="IPR050570">
    <property type="entry name" value="Cell_wall_metabolism_enzyme"/>
</dbReference>
<dbReference type="EMBL" id="JAEHJZ010000003">
    <property type="protein sequence ID" value="MBJ7879370.1"/>
    <property type="molecule type" value="Genomic_DNA"/>
</dbReference>
<proteinExistence type="predicted"/>
<dbReference type="Proteomes" id="UP000662373">
    <property type="component" value="Unassembled WGS sequence"/>
</dbReference>
<dbReference type="GO" id="GO:0004222">
    <property type="term" value="F:metalloendopeptidase activity"/>
    <property type="evidence" value="ECO:0007669"/>
    <property type="project" value="TreeGrafter"/>
</dbReference>
<accession>A0A934KTX4</accession>
<dbReference type="RefSeq" id="WP_199596814.1">
    <property type="nucleotide sequence ID" value="NZ_JAEHJZ010000003.1"/>
</dbReference>
<feature type="domain" description="SH3b" evidence="2">
    <location>
        <begin position="322"/>
        <end position="369"/>
    </location>
</feature>
<evidence type="ECO:0000259" key="1">
    <source>
        <dbReference type="Pfam" id="PF01551"/>
    </source>
</evidence>
<gene>
    <name evidence="3" type="ORF">JEM65_01695</name>
</gene>